<gene>
    <name evidence="5" type="ORF">SASPL_108319</name>
</gene>
<comment type="subcellular location">
    <subcellularLocation>
        <location evidence="1">Nucleus</location>
    </subcellularLocation>
</comment>
<comment type="caution">
    <text evidence="5">The sequence shown here is derived from an EMBL/GenBank/DDBJ whole genome shotgun (WGS) entry which is preliminary data.</text>
</comment>
<dbReference type="AlphaFoldDB" id="A0A8X9A7C4"/>
<dbReference type="Proteomes" id="UP000298416">
    <property type="component" value="Unassembled WGS sequence"/>
</dbReference>
<dbReference type="EMBL" id="PNBA02000003">
    <property type="protein sequence ID" value="KAG6430256.1"/>
    <property type="molecule type" value="Genomic_DNA"/>
</dbReference>
<dbReference type="InterPro" id="IPR028942">
    <property type="entry name" value="WHIM1_dom"/>
</dbReference>
<feature type="compositionally biased region" description="Acidic residues" evidence="3">
    <location>
        <begin position="48"/>
        <end position="60"/>
    </location>
</feature>
<dbReference type="PANTHER" id="PTHR36968:SF8">
    <property type="entry name" value="HOMEOBOX-DDT DOMAIN PROTEIN RLT3 ISOFORM X1"/>
    <property type="match status" value="1"/>
</dbReference>
<evidence type="ECO:0000256" key="3">
    <source>
        <dbReference type="SAM" id="MobiDB-lite"/>
    </source>
</evidence>
<feature type="compositionally biased region" description="Basic and acidic residues" evidence="3">
    <location>
        <begin position="73"/>
        <end position="85"/>
    </location>
</feature>
<evidence type="ECO:0000256" key="2">
    <source>
        <dbReference type="ARBA" id="ARBA00023242"/>
    </source>
</evidence>
<dbReference type="GO" id="GO:0005634">
    <property type="term" value="C:nucleus"/>
    <property type="evidence" value="ECO:0007669"/>
    <property type="project" value="UniProtKB-SubCell"/>
</dbReference>
<dbReference type="Pfam" id="PF15612">
    <property type="entry name" value="WHIM1"/>
    <property type="match status" value="1"/>
</dbReference>
<sequence length="360" mass="40646">MIVGLNLTDTVQNLENLIISALSSERISLSGYRLRIHTVEKESADFPSDSEDLGCGDDVSEVTGGNDANDSDYESRDTSLSKSDASKSHSNLLTVYNDIDESHPGELWVLGLMEGEYSDLSIDEKLNALTALIDLIGAGSSIGMKALHSLLSTLDQKEARLLASLEQREAILNQMMSSAPTDSENSHLPQSPHRFVEYGRKGEKLVENYDNSQAFDAQIWKSFYSELNRPLTFELDFDIEERYAIHSVTCQVKINVKRCPRQKVLPSQLQALKAAIYAIEIAIPEDALMECWKKSAHNLWVNRLRRVLADFVNAINDDWFDQTSATDSYNSDDIICNFSNWIYWWPLGHVRKPVILWINH</sequence>
<reference evidence="5" key="2">
    <citation type="submission" date="2020-08" db="EMBL/GenBank/DDBJ databases">
        <title>Plant Genome Project.</title>
        <authorList>
            <person name="Zhang R.-G."/>
        </authorList>
    </citation>
    <scope>NUCLEOTIDE SEQUENCE</scope>
    <source>
        <strain evidence="5">Huo1</strain>
        <tissue evidence="5">Leaf</tissue>
    </source>
</reference>
<protein>
    <recommendedName>
        <fullName evidence="4">WHIM1 domain-containing protein</fullName>
    </recommendedName>
</protein>
<keyword evidence="2" id="KW-0539">Nucleus</keyword>
<reference evidence="5" key="1">
    <citation type="submission" date="2018-01" db="EMBL/GenBank/DDBJ databases">
        <authorList>
            <person name="Mao J.F."/>
        </authorList>
    </citation>
    <scope>NUCLEOTIDE SEQUENCE</scope>
    <source>
        <strain evidence="5">Huo1</strain>
        <tissue evidence="5">Leaf</tissue>
    </source>
</reference>
<evidence type="ECO:0000313" key="6">
    <source>
        <dbReference type="Proteomes" id="UP000298416"/>
    </source>
</evidence>
<evidence type="ECO:0000256" key="1">
    <source>
        <dbReference type="ARBA" id="ARBA00004123"/>
    </source>
</evidence>
<accession>A0A8X9A7C4</accession>
<feature type="domain" description="WHIM1" evidence="4">
    <location>
        <begin position="103"/>
        <end position="140"/>
    </location>
</feature>
<keyword evidence="6" id="KW-1185">Reference proteome</keyword>
<dbReference type="PANTHER" id="PTHR36968">
    <property type="entry name" value="HOMEOBOX-DDT DOMAIN PROTEIN RLT2"/>
    <property type="match status" value="1"/>
</dbReference>
<feature type="region of interest" description="Disordered" evidence="3">
    <location>
        <begin position="45"/>
        <end position="85"/>
    </location>
</feature>
<name>A0A8X9A7C4_SALSN</name>
<dbReference type="InterPro" id="IPR044977">
    <property type="entry name" value="RLT1-3"/>
</dbReference>
<proteinExistence type="predicted"/>
<dbReference type="GO" id="GO:0006357">
    <property type="term" value="P:regulation of transcription by RNA polymerase II"/>
    <property type="evidence" value="ECO:0007669"/>
    <property type="project" value="InterPro"/>
</dbReference>
<evidence type="ECO:0000259" key="4">
    <source>
        <dbReference type="Pfam" id="PF15612"/>
    </source>
</evidence>
<organism evidence="5">
    <name type="scientific">Salvia splendens</name>
    <name type="common">Scarlet sage</name>
    <dbReference type="NCBI Taxonomy" id="180675"/>
    <lineage>
        <taxon>Eukaryota</taxon>
        <taxon>Viridiplantae</taxon>
        <taxon>Streptophyta</taxon>
        <taxon>Embryophyta</taxon>
        <taxon>Tracheophyta</taxon>
        <taxon>Spermatophyta</taxon>
        <taxon>Magnoliopsida</taxon>
        <taxon>eudicotyledons</taxon>
        <taxon>Gunneridae</taxon>
        <taxon>Pentapetalae</taxon>
        <taxon>asterids</taxon>
        <taxon>lamiids</taxon>
        <taxon>Lamiales</taxon>
        <taxon>Lamiaceae</taxon>
        <taxon>Nepetoideae</taxon>
        <taxon>Mentheae</taxon>
        <taxon>Salviinae</taxon>
        <taxon>Salvia</taxon>
        <taxon>Salvia subgen. Calosphace</taxon>
        <taxon>core Calosphace</taxon>
    </lineage>
</organism>
<evidence type="ECO:0000313" key="5">
    <source>
        <dbReference type="EMBL" id="KAG6430256.1"/>
    </source>
</evidence>